<dbReference type="InterPro" id="IPR022789">
    <property type="entry name" value="ParD"/>
</dbReference>
<sequence length="84" mass="9709">MARTITFQPSPELGEFIEAMVESGSYANQSEVIRDSLRLLHEKTAKSKLTQLRKLIEEGENSGEPVEWSADKFLQRMKTRRKRV</sequence>
<comment type="similarity">
    <text evidence="1">Belongs to the ParD antitoxin family.</text>
</comment>
<keyword evidence="3" id="KW-1277">Toxin-antitoxin system</keyword>
<comment type="caution">
    <text evidence="5">The sequence shown here is derived from an EMBL/GenBank/DDBJ whole genome shotgun (WGS) entry which is preliminary data.</text>
</comment>
<evidence type="ECO:0000256" key="2">
    <source>
        <dbReference type="ARBA" id="ARBA00017940"/>
    </source>
</evidence>
<comment type="function">
    <text evidence="4">Antitoxin component of a type II toxin-antitoxin (TA) system. Neutralizes the effect of toxin ParE.</text>
</comment>
<dbReference type="Gene3D" id="6.10.10.120">
    <property type="entry name" value="Antitoxin ParD1-like"/>
    <property type="match status" value="1"/>
</dbReference>
<dbReference type="Pfam" id="PF03693">
    <property type="entry name" value="ParD_antitoxin"/>
    <property type="match status" value="1"/>
</dbReference>
<dbReference type="AlphaFoldDB" id="A0AA37WQS1"/>
<dbReference type="GO" id="GO:0006355">
    <property type="term" value="P:regulation of DNA-templated transcription"/>
    <property type="evidence" value="ECO:0007669"/>
    <property type="project" value="InterPro"/>
</dbReference>
<keyword evidence="6" id="KW-1185">Reference proteome</keyword>
<organism evidence="5 6">
    <name type="scientific">Marinibactrum halimedae</name>
    <dbReference type="NCBI Taxonomy" id="1444977"/>
    <lineage>
        <taxon>Bacteria</taxon>
        <taxon>Pseudomonadati</taxon>
        <taxon>Pseudomonadota</taxon>
        <taxon>Gammaproteobacteria</taxon>
        <taxon>Cellvibrionales</taxon>
        <taxon>Cellvibrionaceae</taxon>
        <taxon>Marinibactrum</taxon>
    </lineage>
</organism>
<protein>
    <recommendedName>
        <fullName evidence="2">Antitoxin ParD</fullName>
    </recommendedName>
</protein>
<dbReference type="InterPro" id="IPR010985">
    <property type="entry name" value="Ribbon_hlx_hlx"/>
</dbReference>
<evidence type="ECO:0000313" key="6">
    <source>
        <dbReference type="Proteomes" id="UP001156870"/>
    </source>
</evidence>
<dbReference type="NCBIfam" id="TIGR02606">
    <property type="entry name" value="antidote_CC2985"/>
    <property type="match status" value="1"/>
</dbReference>
<dbReference type="Proteomes" id="UP001156870">
    <property type="component" value="Unassembled WGS sequence"/>
</dbReference>
<dbReference type="PANTHER" id="PTHR36582:SF2">
    <property type="entry name" value="ANTITOXIN PARD"/>
    <property type="match status" value="1"/>
</dbReference>
<dbReference type="RefSeq" id="WP_269783356.1">
    <property type="nucleotide sequence ID" value="NZ_BSPD01000087.1"/>
</dbReference>
<evidence type="ECO:0000256" key="4">
    <source>
        <dbReference type="ARBA" id="ARBA00037106"/>
    </source>
</evidence>
<gene>
    <name evidence="5" type="ORF">GCM10007877_34460</name>
</gene>
<dbReference type="CDD" id="cd22231">
    <property type="entry name" value="RHH_NikR_HicB-like"/>
    <property type="match status" value="1"/>
</dbReference>
<dbReference type="SUPFAM" id="SSF47598">
    <property type="entry name" value="Ribbon-helix-helix"/>
    <property type="match status" value="1"/>
</dbReference>
<dbReference type="InterPro" id="IPR038296">
    <property type="entry name" value="ParD_sf"/>
</dbReference>
<dbReference type="PANTHER" id="PTHR36582">
    <property type="entry name" value="ANTITOXIN PARD"/>
    <property type="match status" value="1"/>
</dbReference>
<evidence type="ECO:0000256" key="1">
    <source>
        <dbReference type="ARBA" id="ARBA00008580"/>
    </source>
</evidence>
<dbReference type="EMBL" id="BSPD01000087">
    <property type="protein sequence ID" value="GLS27727.1"/>
    <property type="molecule type" value="Genomic_DNA"/>
</dbReference>
<reference evidence="5 6" key="1">
    <citation type="journal article" date="2014" name="Int. J. Syst. Evol. Microbiol.">
        <title>Complete genome sequence of Corynebacterium casei LMG S-19264T (=DSM 44701T), isolated from a smear-ripened cheese.</title>
        <authorList>
            <consortium name="US DOE Joint Genome Institute (JGI-PGF)"/>
            <person name="Walter F."/>
            <person name="Albersmeier A."/>
            <person name="Kalinowski J."/>
            <person name="Ruckert C."/>
        </authorList>
    </citation>
    <scope>NUCLEOTIDE SEQUENCE [LARGE SCALE GENOMIC DNA]</scope>
    <source>
        <strain evidence="5 6">NBRC 110095</strain>
    </source>
</reference>
<accession>A0AA37WQS1</accession>
<evidence type="ECO:0000256" key="3">
    <source>
        <dbReference type="ARBA" id="ARBA00022649"/>
    </source>
</evidence>
<evidence type="ECO:0000313" key="5">
    <source>
        <dbReference type="EMBL" id="GLS27727.1"/>
    </source>
</evidence>
<name>A0AA37WQS1_9GAMM</name>
<proteinExistence type="inferred from homology"/>